<name>A0A8D3WY80_PRIMW</name>
<dbReference type="EMBL" id="CP003017">
    <property type="protein sequence ID" value="AEN87495.1"/>
    <property type="molecule type" value="Genomic_DNA"/>
</dbReference>
<gene>
    <name evidence="1" type="primary">yrzD</name>
    <name evidence="1" type="ORF">BMWSH_0611</name>
</gene>
<dbReference type="Pfam" id="PF13797">
    <property type="entry name" value="Post_transc_reg"/>
    <property type="match status" value="1"/>
</dbReference>
<evidence type="ECO:0000313" key="1">
    <source>
        <dbReference type="EMBL" id="AEN87495.1"/>
    </source>
</evidence>
<accession>A0A8D3WY80</accession>
<dbReference type="KEGG" id="bmh:BMWSH_0611"/>
<organism evidence="1 2">
    <name type="scientific">Priestia megaterium (strain WSH-002)</name>
    <name type="common">Bacillus megaterium</name>
    <dbReference type="NCBI Taxonomy" id="1006007"/>
    <lineage>
        <taxon>Bacteria</taxon>
        <taxon>Bacillati</taxon>
        <taxon>Bacillota</taxon>
        <taxon>Bacilli</taxon>
        <taxon>Bacillales</taxon>
        <taxon>Bacillaceae</taxon>
        <taxon>Priestia</taxon>
    </lineage>
</organism>
<protein>
    <submittedName>
        <fullName evidence="1">Conserved protein YrzD</fullName>
    </submittedName>
</protein>
<evidence type="ECO:0000313" key="2">
    <source>
        <dbReference type="Proteomes" id="UP000001283"/>
    </source>
</evidence>
<dbReference type="Proteomes" id="UP000001283">
    <property type="component" value="Chromosome"/>
</dbReference>
<proteinExistence type="predicted"/>
<dbReference type="InterPro" id="IPR025716">
    <property type="entry name" value="Post-transcriptional_regulator"/>
</dbReference>
<reference evidence="1 2" key="1">
    <citation type="journal article" date="2011" name="J. Bacteriol.">
        <title>Complete genome sequence of the industrial strain Bacillus megaterium WSH-002.</title>
        <authorList>
            <person name="Liu L."/>
            <person name="Li Y."/>
            <person name="Zhang J."/>
            <person name="Zou W."/>
            <person name="Zhou Z."/>
            <person name="Liu J."/>
            <person name="Li X."/>
            <person name="Wang L."/>
            <person name="Chen J."/>
        </authorList>
    </citation>
    <scope>NUCLEOTIDE SEQUENCE [LARGE SCALE GENOMIC DNA]</scope>
    <source>
        <strain evidence="1 2">WSH-002</strain>
    </source>
</reference>
<sequence>MRPRCPSMTSIPHTRKKFYAKCQTERRIDMTHPFISASKELIQPVLSSKMEEFHMLGYEEVTENDLLSYLEMKKWKKEKELSLHQVVNDILSVKITQVMSYVTIESYKSDMFSSVNNGEDWKELLK</sequence>
<dbReference type="AlphaFoldDB" id="A0A8D3WY80"/>